<accession>A0A9W8ICZ6</accession>
<dbReference type="Pfam" id="PF10213">
    <property type="entry name" value="MRP-S28"/>
    <property type="match status" value="1"/>
</dbReference>
<dbReference type="OrthoDB" id="283424at2759"/>
<evidence type="ECO:0000313" key="2">
    <source>
        <dbReference type="EMBL" id="KAJ2847110.1"/>
    </source>
</evidence>
<sequence length="238" mass="27962">MSSIITQHIRLGHTVRFVRDLHASSIQLVGRRKRLTRKELKASAMAARKEHSRIYEEEDQFFDMEEMTEWEYDDHHTFGHLLLDSVRDVRKYLRQIQFEHPTLAKHAKPFQLPPKQNILQFERSFTMGEKFLAQDRKAVLRVKVAQLGLKDLELRKFLLLAGVRYNPETDELKMSESRETTSLLNKKRLADTLVSLITEAKKKDDMFTDVPLEFSYHKYKPSPALPAEWVPKPKTTQS</sequence>
<keyword evidence="3" id="KW-1185">Reference proteome</keyword>
<organism evidence="2 3">
    <name type="scientific">Coemansia brasiliensis</name>
    <dbReference type="NCBI Taxonomy" id="2650707"/>
    <lineage>
        <taxon>Eukaryota</taxon>
        <taxon>Fungi</taxon>
        <taxon>Fungi incertae sedis</taxon>
        <taxon>Zoopagomycota</taxon>
        <taxon>Kickxellomycotina</taxon>
        <taxon>Kickxellomycetes</taxon>
        <taxon>Kickxellales</taxon>
        <taxon>Kickxellaceae</taxon>
        <taxon>Coemansia</taxon>
    </lineage>
</organism>
<dbReference type="PANTHER" id="PTHR13490">
    <property type="entry name" value="MITOCHONDRIAL 28S RIBOSOMAL PROTEIN S28"/>
    <property type="match status" value="1"/>
</dbReference>
<evidence type="ECO:0000313" key="3">
    <source>
        <dbReference type="Proteomes" id="UP001139887"/>
    </source>
</evidence>
<dbReference type="EMBL" id="JANBUW010000383">
    <property type="protein sequence ID" value="KAJ2847110.1"/>
    <property type="molecule type" value="Genomic_DNA"/>
</dbReference>
<dbReference type="GO" id="GO:0032543">
    <property type="term" value="P:mitochondrial translation"/>
    <property type="evidence" value="ECO:0007669"/>
    <property type="project" value="InterPro"/>
</dbReference>
<feature type="domain" description="Small ribosomal subunit protein mS35 mitochondrial conserved" evidence="1">
    <location>
        <begin position="109"/>
        <end position="229"/>
    </location>
</feature>
<keyword evidence="2" id="KW-0689">Ribosomal protein</keyword>
<protein>
    <submittedName>
        <fullName evidence="2">37S ribosomal protein S24, mitochondrial</fullName>
    </submittedName>
</protein>
<dbReference type="AlphaFoldDB" id="A0A9W8ICZ6"/>
<dbReference type="InterPro" id="IPR039848">
    <property type="entry name" value="Ribosomal_mS35_mt"/>
</dbReference>
<dbReference type="GO" id="GO:0003735">
    <property type="term" value="F:structural constituent of ribosome"/>
    <property type="evidence" value="ECO:0007669"/>
    <property type="project" value="InterPro"/>
</dbReference>
<dbReference type="InterPro" id="IPR019349">
    <property type="entry name" value="Ribosomal_mS35_mit"/>
</dbReference>
<proteinExistence type="predicted"/>
<name>A0A9W8ICZ6_9FUNG</name>
<dbReference type="GO" id="GO:0005763">
    <property type="term" value="C:mitochondrial small ribosomal subunit"/>
    <property type="evidence" value="ECO:0007669"/>
    <property type="project" value="TreeGrafter"/>
</dbReference>
<gene>
    <name evidence="2" type="primary">RSM24</name>
    <name evidence="2" type="ORF">IWW36_004015</name>
</gene>
<dbReference type="PANTHER" id="PTHR13490:SF0">
    <property type="entry name" value="SMALL RIBOSOMAL SUBUNIT PROTEIN MS35"/>
    <property type="match status" value="1"/>
</dbReference>
<evidence type="ECO:0000259" key="1">
    <source>
        <dbReference type="Pfam" id="PF10213"/>
    </source>
</evidence>
<reference evidence="2" key="1">
    <citation type="submission" date="2022-07" db="EMBL/GenBank/DDBJ databases">
        <title>Phylogenomic reconstructions and comparative analyses of Kickxellomycotina fungi.</title>
        <authorList>
            <person name="Reynolds N.K."/>
            <person name="Stajich J.E."/>
            <person name="Barry K."/>
            <person name="Grigoriev I.V."/>
            <person name="Crous P."/>
            <person name="Smith M.E."/>
        </authorList>
    </citation>
    <scope>NUCLEOTIDE SEQUENCE</scope>
    <source>
        <strain evidence="2">NRRL 1566</strain>
    </source>
</reference>
<comment type="caution">
    <text evidence="2">The sequence shown here is derived from an EMBL/GenBank/DDBJ whole genome shotgun (WGS) entry which is preliminary data.</text>
</comment>
<dbReference type="Proteomes" id="UP001139887">
    <property type="component" value="Unassembled WGS sequence"/>
</dbReference>
<keyword evidence="2" id="KW-0687">Ribonucleoprotein</keyword>